<dbReference type="Pfam" id="PF09851">
    <property type="entry name" value="SHOCT"/>
    <property type="match status" value="1"/>
</dbReference>
<dbReference type="HOGENOM" id="CLU_071531_0_0_5"/>
<name>A0LCV0_MAGMM</name>
<accession>A0LCV0</accession>
<dbReference type="Proteomes" id="UP000002586">
    <property type="component" value="Chromosome"/>
</dbReference>
<feature type="domain" description="SHOCT" evidence="1">
    <location>
        <begin position="258"/>
        <end position="284"/>
    </location>
</feature>
<dbReference type="EMBL" id="CP000471">
    <property type="protein sequence ID" value="ABK45793.1"/>
    <property type="molecule type" value="Genomic_DNA"/>
</dbReference>
<evidence type="ECO:0000313" key="3">
    <source>
        <dbReference type="Proteomes" id="UP000002586"/>
    </source>
</evidence>
<reference evidence="3" key="1">
    <citation type="journal article" date="2009" name="Appl. Environ. Microbiol.">
        <title>Complete genome sequence of the chemolithoautotrophic marine magnetotactic coccus strain MC-1.</title>
        <authorList>
            <person name="Schubbe S."/>
            <person name="Williams T.J."/>
            <person name="Xie G."/>
            <person name="Kiss H.E."/>
            <person name="Brettin T.S."/>
            <person name="Martinez D."/>
            <person name="Ross C.A."/>
            <person name="Schuler D."/>
            <person name="Cox B.L."/>
            <person name="Nealson K.H."/>
            <person name="Bazylinski D.A."/>
        </authorList>
    </citation>
    <scope>NUCLEOTIDE SEQUENCE [LARGE SCALE GENOMIC DNA]</scope>
    <source>
        <strain evidence="3">ATCC BAA-1437 / JCM 17883 / MC-1</strain>
    </source>
</reference>
<evidence type="ECO:0000259" key="1">
    <source>
        <dbReference type="Pfam" id="PF09851"/>
    </source>
</evidence>
<protein>
    <recommendedName>
        <fullName evidence="1">SHOCT domain-containing protein</fullName>
    </recommendedName>
</protein>
<sequence length="287" mass="30128">MSRLTPQGQQMVDAIAARYGLSTAAVSQMLEAVAAGGGSMAQFNIAELGGGGQWMQGGMTMVGDMFNHGLKMTVDNLCGELASLYLSQPFAPPPKAAPGAGVSLFMPGGNQAQWWPSALGQPASSGSQNNMRYAYFPQINRLAVDAGGVVVYDTLNHQIGGFSQQQSVDGSITLTSQFGVVALNQLPRVALDNPLAPPEPLVAAAPIEAAPQPEQRPAMESPPQPPQQAFMQEPMAQQPVLHGAISGVGTTGEAIFATIEKLAGLKEKGWISEQEFNAKKTELLARL</sequence>
<dbReference type="InterPro" id="IPR018649">
    <property type="entry name" value="SHOCT"/>
</dbReference>
<dbReference type="AlphaFoldDB" id="A0LCV0"/>
<evidence type="ECO:0000313" key="2">
    <source>
        <dbReference type="EMBL" id="ABK45793.1"/>
    </source>
</evidence>
<proteinExistence type="predicted"/>
<keyword evidence="3" id="KW-1185">Reference proteome</keyword>
<dbReference type="STRING" id="156889.Mmc1_3304"/>
<dbReference type="KEGG" id="mgm:Mmc1_3304"/>
<dbReference type="OrthoDB" id="1778949at2"/>
<dbReference type="eggNOG" id="ENOG502ZA0Y">
    <property type="taxonomic scope" value="Bacteria"/>
</dbReference>
<dbReference type="RefSeq" id="WP_011714852.1">
    <property type="nucleotide sequence ID" value="NC_008576.1"/>
</dbReference>
<gene>
    <name evidence="2" type="ordered locus">Mmc1_3304</name>
</gene>
<organism evidence="2 3">
    <name type="scientific">Magnetococcus marinus (strain ATCC BAA-1437 / JCM 17883 / MC-1)</name>
    <dbReference type="NCBI Taxonomy" id="156889"/>
    <lineage>
        <taxon>Bacteria</taxon>
        <taxon>Pseudomonadati</taxon>
        <taxon>Pseudomonadota</taxon>
        <taxon>Magnetococcia</taxon>
        <taxon>Magnetococcales</taxon>
        <taxon>Magnetococcaceae</taxon>
        <taxon>Magnetococcus</taxon>
    </lineage>
</organism>
<reference evidence="2 3" key="2">
    <citation type="journal article" date="2012" name="Int. J. Syst. Evol. Microbiol.">
        <title>Magnetococcus marinus gen. nov., sp. nov., a marine, magnetotactic bacterium that represents a novel lineage (Magnetococcaceae fam. nov.; Magnetococcales ord. nov.) at the base of the Alphaproteobacteria.</title>
        <authorList>
            <person name="Bazylinski D.A."/>
            <person name="Williams T.J."/>
            <person name="Lefevre C.T."/>
            <person name="Berg R.J."/>
            <person name="Zhang C.L."/>
            <person name="Bowser S.S."/>
            <person name="Dean A.J."/>
            <person name="Beveridge T.J."/>
        </authorList>
    </citation>
    <scope>NUCLEOTIDE SEQUENCE [LARGE SCALE GENOMIC DNA]</scope>
    <source>
        <strain evidence="3">ATCC BAA-1437 / JCM 17883 / MC-1</strain>
    </source>
</reference>